<feature type="transmembrane region" description="Helical" evidence="7">
    <location>
        <begin position="170"/>
        <end position="188"/>
    </location>
</feature>
<keyword evidence="2 7" id="KW-0813">Transport</keyword>
<feature type="transmembrane region" description="Helical" evidence="7">
    <location>
        <begin position="100"/>
        <end position="121"/>
    </location>
</feature>
<gene>
    <name evidence="10" type="ORF">AT727_06880</name>
    <name evidence="9" type="ORF">DPCES_2047</name>
</gene>
<dbReference type="Pfam" id="PF19300">
    <property type="entry name" value="BPD_transp_1_N"/>
    <property type="match status" value="1"/>
</dbReference>
<evidence type="ECO:0000256" key="4">
    <source>
        <dbReference type="ARBA" id="ARBA00022692"/>
    </source>
</evidence>
<keyword evidence="6 7" id="KW-0472">Membrane</keyword>
<name>A0A098AZ78_DESHA</name>
<accession>A0A098AZ78</accession>
<dbReference type="PANTHER" id="PTHR43163:SF6">
    <property type="entry name" value="DIPEPTIDE TRANSPORT SYSTEM PERMEASE PROTEIN DPPB-RELATED"/>
    <property type="match status" value="1"/>
</dbReference>
<evidence type="ECO:0000313" key="9">
    <source>
        <dbReference type="EMBL" id="CDX01934.1"/>
    </source>
</evidence>
<keyword evidence="3" id="KW-1003">Cell membrane</keyword>
<dbReference type="RefSeq" id="WP_005811999.1">
    <property type="nucleotide sequence ID" value="NZ_CABKQQ010000036.1"/>
</dbReference>
<dbReference type="Proteomes" id="UP000054623">
    <property type="component" value="Unassembled WGS sequence"/>
</dbReference>
<dbReference type="Pfam" id="PF00528">
    <property type="entry name" value="BPD_transp_1"/>
    <property type="match status" value="1"/>
</dbReference>
<feature type="domain" description="ABC transmembrane type-1" evidence="8">
    <location>
        <begin position="94"/>
        <end position="291"/>
    </location>
</feature>
<dbReference type="GO" id="GO:0005886">
    <property type="term" value="C:plasma membrane"/>
    <property type="evidence" value="ECO:0007669"/>
    <property type="project" value="UniProtKB-SubCell"/>
</dbReference>
<reference evidence="9" key="1">
    <citation type="submission" date="2014-07" db="EMBL/GenBank/DDBJ databases">
        <authorList>
            <person name="Hornung V.Bastian."/>
        </authorList>
    </citation>
    <scope>NUCLEOTIDE SEQUENCE</scope>
    <source>
        <strain evidence="9">PCE-S</strain>
    </source>
</reference>
<dbReference type="EMBL" id="LOCK01000028">
    <property type="protein sequence ID" value="KTE91311.1"/>
    <property type="molecule type" value="Genomic_DNA"/>
</dbReference>
<keyword evidence="4 7" id="KW-0812">Transmembrane</keyword>
<organism evidence="9">
    <name type="scientific">Desulfitobacterium hafniense</name>
    <name type="common">Desulfitobacterium frappieri</name>
    <dbReference type="NCBI Taxonomy" id="49338"/>
    <lineage>
        <taxon>Bacteria</taxon>
        <taxon>Bacillati</taxon>
        <taxon>Bacillota</taxon>
        <taxon>Clostridia</taxon>
        <taxon>Eubacteriales</taxon>
        <taxon>Desulfitobacteriaceae</taxon>
        <taxon>Desulfitobacterium</taxon>
    </lineage>
</organism>
<dbReference type="InterPro" id="IPR035906">
    <property type="entry name" value="MetI-like_sf"/>
</dbReference>
<dbReference type="InterPro" id="IPR045621">
    <property type="entry name" value="BPD_transp_1_N"/>
</dbReference>
<comment type="similarity">
    <text evidence="7">Belongs to the binding-protein-dependent transport system permease family.</text>
</comment>
<keyword evidence="5 7" id="KW-1133">Transmembrane helix</keyword>
<dbReference type="OMA" id="IPMWWFG"/>
<evidence type="ECO:0000313" key="10">
    <source>
        <dbReference type="EMBL" id="KTE91311.1"/>
    </source>
</evidence>
<feature type="transmembrane region" description="Helical" evidence="7">
    <location>
        <begin position="226"/>
        <end position="252"/>
    </location>
</feature>
<proteinExistence type="inferred from homology"/>
<dbReference type="GO" id="GO:0055085">
    <property type="term" value="P:transmembrane transport"/>
    <property type="evidence" value="ECO:0007669"/>
    <property type="project" value="InterPro"/>
</dbReference>
<dbReference type="AlphaFoldDB" id="A0A098AZ78"/>
<comment type="subcellular location">
    <subcellularLocation>
        <location evidence="1 7">Cell membrane</location>
        <topology evidence="1 7">Multi-pass membrane protein</topology>
    </subcellularLocation>
</comment>
<dbReference type="InterPro" id="IPR000515">
    <property type="entry name" value="MetI-like"/>
</dbReference>
<dbReference type="PATRIC" id="fig|49338.4.peg.2204"/>
<evidence type="ECO:0000313" key="11">
    <source>
        <dbReference type="Proteomes" id="UP000054623"/>
    </source>
</evidence>
<dbReference type="Gene3D" id="1.10.3720.10">
    <property type="entry name" value="MetI-like"/>
    <property type="match status" value="1"/>
</dbReference>
<feature type="transmembrane region" description="Helical" evidence="7">
    <location>
        <begin position="272"/>
        <end position="295"/>
    </location>
</feature>
<dbReference type="EMBL" id="LK996017">
    <property type="protein sequence ID" value="CDX01934.1"/>
    <property type="molecule type" value="Genomic_DNA"/>
</dbReference>
<evidence type="ECO:0000256" key="6">
    <source>
        <dbReference type="ARBA" id="ARBA00023136"/>
    </source>
</evidence>
<feature type="transmembrane region" description="Helical" evidence="7">
    <location>
        <begin position="130"/>
        <end position="158"/>
    </location>
</feature>
<feature type="transmembrane region" description="Helical" evidence="7">
    <location>
        <begin position="9"/>
        <end position="30"/>
    </location>
</feature>
<dbReference type="PANTHER" id="PTHR43163">
    <property type="entry name" value="DIPEPTIDE TRANSPORT SYSTEM PERMEASE PROTEIN DPPB-RELATED"/>
    <property type="match status" value="1"/>
</dbReference>
<protein>
    <submittedName>
        <fullName evidence="9">Oligopeptide transport system permease protein OppB</fullName>
    </submittedName>
    <submittedName>
        <fullName evidence="10">Peptide ABC transporter permease</fullName>
    </submittedName>
</protein>
<reference evidence="10 11" key="2">
    <citation type="submission" date="2015-12" db="EMBL/GenBank/DDBJ databases">
        <title>Draft Genome Sequence of Desulfitobacterium hafniense Strain DH, a Sulfate-reducing Bacterium Isolated from Paddy Soils.</title>
        <authorList>
            <person name="Bao P."/>
            <person name="Zhang X."/>
            <person name="Li G."/>
        </authorList>
    </citation>
    <scope>NUCLEOTIDE SEQUENCE [LARGE SCALE GENOMIC DNA]</scope>
    <source>
        <strain evidence="10 11">DH</strain>
    </source>
</reference>
<evidence type="ECO:0000256" key="7">
    <source>
        <dbReference type="RuleBase" id="RU363032"/>
    </source>
</evidence>
<evidence type="ECO:0000256" key="1">
    <source>
        <dbReference type="ARBA" id="ARBA00004651"/>
    </source>
</evidence>
<dbReference type="SUPFAM" id="SSF161098">
    <property type="entry name" value="MetI-like"/>
    <property type="match status" value="1"/>
</dbReference>
<evidence type="ECO:0000256" key="3">
    <source>
        <dbReference type="ARBA" id="ARBA00022475"/>
    </source>
</evidence>
<dbReference type="CDD" id="cd06261">
    <property type="entry name" value="TM_PBP2"/>
    <property type="match status" value="1"/>
</dbReference>
<sequence length="305" mass="33290">MIKYVIKRIILAVMTIFVVATITFFLMNMVPGGPFVAEKSISAQAQAALHEKFGLDKPLIVQYKNYMLSAAQGDFGLSLKQRGRTVSDIIVSKFPVSAKLGGIAVLVALSIGIPLGSIAALNRGKWLDDLIIVIATCGIAFPSFVICTVGMYVFGVYLGVLPTMGLTTPAHYILPVFALSFYPTAYITRLMRSSMLDVIGQDYMRTARAKGLSQMKSLFKHALRNAILPVITYVGPMLAFTLTGSFIVEKIFVIPGLGGQFVSSIVNRDYTVIMGTTIFLATLVITINALIDILYKFIDPRIQLK</sequence>
<evidence type="ECO:0000256" key="5">
    <source>
        <dbReference type="ARBA" id="ARBA00022989"/>
    </source>
</evidence>
<dbReference type="OrthoDB" id="9773221at2"/>
<dbReference type="PROSITE" id="PS50928">
    <property type="entry name" value="ABC_TM1"/>
    <property type="match status" value="1"/>
</dbReference>
<evidence type="ECO:0000259" key="8">
    <source>
        <dbReference type="PROSITE" id="PS50928"/>
    </source>
</evidence>
<evidence type="ECO:0000256" key="2">
    <source>
        <dbReference type="ARBA" id="ARBA00022448"/>
    </source>
</evidence>